<evidence type="ECO:0000313" key="2">
    <source>
        <dbReference type="Proteomes" id="UP001266305"/>
    </source>
</evidence>
<gene>
    <name evidence="1" type="ORF">P7K49_015266</name>
</gene>
<name>A0ABQ9V8R4_SAGOE</name>
<evidence type="ECO:0000313" key="1">
    <source>
        <dbReference type="EMBL" id="KAK2105752.1"/>
    </source>
</evidence>
<dbReference type="EMBL" id="JASSZA010000007">
    <property type="protein sequence ID" value="KAK2105752.1"/>
    <property type="molecule type" value="Genomic_DNA"/>
</dbReference>
<reference evidence="1 2" key="1">
    <citation type="submission" date="2023-05" db="EMBL/GenBank/DDBJ databases">
        <title>B98-5 Cell Line De Novo Hybrid Assembly: An Optical Mapping Approach.</title>
        <authorList>
            <person name="Kananen K."/>
            <person name="Auerbach J.A."/>
            <person name="Kautto E."/>
            <person name="Blachly J.S."/>
        </authorList>
    </citation>
    <scope>NUCLEOTIDE SEQUENCE [LARGE SCALE GENOMIC DNA]</scope>
    <source>
        <strain evidence="1">B95-8</strain>
        <tissue evidence="1">Cell line</tissue>
    </source>
</reference>
<comment type="caution">
    <text evidence="1">The sequence shown here is derived from an EMBL/GenBank/DDBJ whole genome shotgun (WGS) entry which is preliminary data.</text>
</comment>
<accession>A0ABQ9V8R4</accession>
<keyword evidence="2" id="KW-1185">Reference proteome</keyword>
<sequence>MTYNPELESAQTVVSAQLSIESGSVTLTAHHCQQLCLFLGDTNVTDEPTEEQRSSGFTSSLSWEANSVSVHTINLHGLSK</sequence>
<proteinExistence type="predicted"/>
<organism evidence="1 2">
    <name type="scientific">Saguinus oedipus</name>
    <name type="common">Cotton-top tamarin</name>
    <name type="synonym">Oedipomidas oedipus</name>
    <dbReference type="NCBI Taxonomy" id="9490"/>
    <lineage>
        <taxon>Eukaryota</taxon>
        <taxon>Metazoa</taxon>
        <taxon>Chordata</taxon>
        <taxon>Craniata</taxon>
        <taxon>Vertebrata</taxon>
        <taxon>Euteleostomi</taxon>
        <taxon>Mammalia</taxon>
        <taxon>Eutheria</taxon>
        <taxon>Euarchontoglires</taxon>
        <taxon>Primates</taxon>
        <taxon>Haplorrhini</taxon>
        <taxon>Platyrrhini</taxon>
        <taxon>Cebidae</taxon>
        <taxon>Callitrichinae</taxon>
        <taxon>Saguinus</taxon>
    </lineage>
</organism>
<protein>
    <submittedName>
        <fullName evidence="1">Uncharacterized protein</fullName>
    </submittedName>
</protein>
<feature type="non-terminal residue" evidence="1">
    <location>
        <position position="80"/>
    </location>
</feature>
<dbReference type="Proteomes" id="UP001266305">
    <property type="component" value="Unassembled WGS sequence"/>
</dbReference>